<comment type="catalytic activity">
    <reaction evidence="9">
        <text>harderoheme III + H2O2 + H(+) = heme b + CO2 + 2 H2O</text>
        <dbReference type="Rhea" id="RHEA:57944"/>
        <dbReference type="ChEBI" id="CHEBI:15377"/>
        <dbReference type="ChEBI" id="CHEBI:15378"/>
        <dbReference type="ChEBI" id="CHEBI:16240"/>
        <dbReference type="ChEBI" id="CHEBI:16526"/>
        <dbReference type="ChEBI" id="CHEBI:60344"/>
        <dbReference type="ChEBI" id="CHEBI:142463"/>
    </reaction>
</comment>
<evidence type="ECO:0000256" key="6">
    <source>
        <dbReference type="ARBA" id="ARBA00030236"/>
    </source>
</evidence>
<comment type="similarity">
    <text evidence="9">Belongs to the ChdC family. Type 2 subfamily.</text>
</comment>
<evidence type="ECO:0000256" key="3">
    <source>
        <dbReference type="ARBA" id="ARBA00022723"/>
    </source>
</evidence>
<evidence type="ECO:0000256" key="5">
    <source>
        <dbReference type="ARBA" id="ARBA00029882"/>
    </source>
</evidence>
<evidence type="ECO:0000256" key="1">
    <source>
        <dbReference type="ARBA" id="ARBA00014413"/>
    </source>
</evidence>
<evidence type="ECO:0000313" key="11">
    <source>
        <dbReference type="Proteomes" id="UP000316196"/>
    </source>
</evidence>
<comment type="caution">
    <text evidence="10">The sequence shown here is derived from an EMBL/GenBank/DDBJ whole genome shotgun (WGS) entry which is preliminary data.</text>
</comment>
<reference evidence="10 11" key="1">
    <citation type="submission" date="2019-06" db="EMBL/GenBank/DDBJ databases">
        <title>Sequencing the genomes of 1000 actinobacteria strains.</title>
        <authorList>
            <person name="Klenk H.-P."/>
        </authorList>
    </citation>
    <scope>NUCLEOTIDE SEQUENCE [LARGE SCALE GENOMIC DNA]</scope>
    <source>
        <strain evidence="10 11">DSM 8251</strain>
    </source>
</reference>
<dbReference type="GO" id="GO:0016634">
    <property type="term" value="F:oxidoreductase activity, acting on the CH-CH group of donors, oxygen as acceptor"/>
    <property type="evidence" value="ECO:0007669"/>
    <property type="project" value="UniProtKB-UniRule"/>
</dbReference>
<dbReference type="PANTHER" id="PTHR36843:SF1">
    <property type="entry name" value="COPROHEME DECARBOXYLASE"/>
    <property type="match status" value="1"/>
</dbReference>
<feature type="active site" evidence="9">
    <location>
        <position position="143"/>
    </location>
</feature>
<comment type="pathway">
    <text evidence="9">Porphyrin-containing compound metabolism; protoheme biosynthesis.</text>
</comment>
<dbReference type="Pfam" id="PF06778">
    <property type="entry name" value="Chlor_dismutase"/>
    <property type="match status" value="1"/>
</dbReference>
<evidence type="ECO:0000256" key="9">
    <source>
        <dbReference type="HAMAP-Rule" id="MF_02244"/>
    </source>
</evidence>
<keyword evidence="9" id="KW-0560">Oxidoreductase</keyword>
<dbReference type="GO" id="GO:0006785">
    <property type="term" value="P:heme B biosynthetic process"/>
    <property type="evidence" value="ECO:0007669"/>
    <property type="project" value="UniProtKB-UniRule"/>
</dbReference>
<evidence type="ECO:0000256" key="7">
    <source>
        <dbReference type="ARBA" id="ARBA00049896"/>
    </source>
</evidence>
<gene>
    <name evidence="9" type="primary">chdC</name>
    <name evidence="10" type="ORF">FB460_0372</name>
</gene>
<dbReference type="Gene3D" id="3.30.70.1030">
    <property type="entry name" value="Apc35880, domain 1"/>
    <property type="match status" value="2"/>
</dbReference>
<dbReference type="EC" id="1.3.98.5" evidence="8 9"/>
<comment type="cofactor">
    <cofactor evidence="9">
        <name>Fe-coproporphyrin III</name>
        <dbReference type="ChEBI" id="CHEBI:68438"/>
    </cofactor>
    <text evidence="9">Fe-coproporphyrin III acts as both substrate and redox cofactor.</text>
</comment>
<evidence type="ECO:0000313" key="10">
    <source>
        <dbReference type="EMBL" id="TQL62588.1"/>
    </source>
</evidence>
<feature type="binding site" description="axial binding residue" evidence="9">
    <location>
        <position position="166"/>
    </location>
    <ligand>
        <name>Fe-coproporphyrin III</name>
        <dbReference type="ChEBI" id="CHEBI:68438"/>
    </ligand>
    <ligandPart>
        <name>Fe</name>
        <dbReference type="ChEBI" id="CHEBI:18248"/>
    </ligandPart>
</feature>
<dbReference type="HAMAP" id="MF_02244">
    <property type="entry name" value="Coproheme_decarbox_2"/>
    <property type="match status" value="1"/>
</dbReference>
<keyword evidence="4 9" id="KW-0408">Iron</keyword>
<comment type="catalytic activity">
    <reaction evidence="7">
        <text>Fe-coproporphyrin III + 2 H2O2 + 2 H(+) = heme b + 2 CO2 + 4 H2O</text>
        <dbReference type="Rhea" id="RHEA:56516"/>
        <dbReference type="ChEBI" id="CHEBI:15377"/>
        <dbReference type="ChEBI" id="CHEBI:15378"/>
        <dbReference type="ChEBI" id="CHEBI:16240"/>
        <dbReference type="ChEBI" id="CHEBI:16526"/>
        <dbReference type="ChEBI" id="CHEBI:60344"/>
        <dbReference type="ChEBI" id="CHEBI:68438"/>
        <dbReference type="EC" id="1.3.98.5"/>
    </reaction>
    <physiologicalReaction direction="left-to-right" evidence="7">
        <dbReference type="Rhea" id="RHEA:56517"/>
    </physiologicalReaction>
</comment>
<dbReference type="InterPro" id="IPR010644">
    <property type="entry name" value="ChdC/CLD"/>
</dbReference>
<dbReference type="OrthoDB" id="9773646at2"/>
<dbReference type="NCBIfam" id="NF042928">
    <property type="entry name" value="HemQ_actino"/>
    <property type="match status" value="1"/>
</dbReference>
<proteinExistence type="inferred from homology"/>
<dbReference type="RefSeq" id="WP_142092408.1">
    <property type="nucleotide sequence ID" value="NZ_BAAAMD010000001.1"/>
</dbReference>
<keyword evidence="2 9" id="KW-0349">Heme</keyword>
<organism evidence="10 11">
    <name type="scientific">Propioniferax innocua</name>
    <dbReference type="NCBI Taxonomy" id="1753"/>
    <lineage>
        <taxon>Bacteria</taxon>
        <taxon>Bacillati</taxon>
        <taxon>Actinomycetota</taxon>
        <taxon>Actinomycetes</taxon>
        <taxon>Propionibacteriales</taxon>
        <taxon>Propionibacteriaceae</taxon>
        <taxon>Propioniferax</taxon>
    </lineage>
</organism>
<comment type="catalytic activity">
    <reaction evidence="9">
        <text>Fe-coproporphyrin III + H2O2 + H(+) = harderoheme III + CO2 + 2 H2O</text>
        <dbReference type="Rhea" id="RHEA:57940"/>
        <dbReference type="ChEBI" id="CHEBI:15377"/>
        <dbReference type="ChEBI" id="CHEBI:15378"/>
        <dbReference type="ChEBI" id="CHEBI:16240"/>
        <dbReference type="ChEBI" id="CHEBI:16526"/>
        <dbReference type="ChEBI" id="CHEBI:68438"/>
        <dbReference type="ChEBI" id="CHEBI:142463"/>
    </reaction>
</comment>
<dbReference type="SUPFAM" id="SSF54909">
    <property type="entry name" value="Dimeric alpha+beta barrel"/>
    <property type="match status" value="1"/>
</dbReference>
<accession>A0A542ZQF5</accession>
<dbReference type="PANTHER" id="PTHR36843">
    <property type="entry name" value="HEME-DEPENDENT PEROXIDASE YWFI-RELATED"/>
    <property type="match status" value="1"/>
</dbReference>
<name>A0A542ZQF5_9ACTN</name>
<dbReference type="AlphaFoldDB" id="A0A542ZQF5"/>
<evidence type="ECO:0000256" key="2">
    <source>
        <dbReference type="ARBA" id="ARBA00022617"/>
    </source>
</evidence>
<dbReference type="GO" id="GO:0046872">
    <property type="term" value="F:metal ion binding"/>
    <property type="evidence" value="ECO:0007669"/>
    <property type="project" value="UniProtKB-KW"/>
</dbReference>
<dbReference type="Proteomes" id="UP000316196">
    <property type="component" value="Unassembled WGS sequence"/>
</dbReference>
<keyword evidence="11" id="KW-1185">Reference proteome</keyword>
<dbReference type="InterPro" id="IPR011008">
    <property type="entry name" value="Dimeric_a/b-barrel"/>
</dbReference>
<protein>
    <recommendedName>
        <fullName evidence="1 9">Coproheme decarboxylase</fullName>
        <ecNumber evidence="8 9">1.3.98.5</ecNumber>
    </recommendedName>
    <alternativeName>
        <fullName evidence="5 9">Coproheme III oxidative decarboxylase</fullName>
    </alternativeName>
    <alternativeName>
        <fullName evidence="6 9">Hydrogen peroxide-dependent heme synthase</fullName>
    </alternativeName>
</protein>
<evidence type="ECO:0000256" key="8">
    <source>
        <dbReference type="ARBA" id="ARBA00050019"/>
    </source>
</evidence>
<sequence length="245" mass="28734">MTHEKIEHVDPQANADFDRINATKRYVMYSVFRRTDLPRDVEEATHLAQKALEQVQAVSDDLMIRGWYDVSGFNADADLLVWWHASEYEDLQRAYNTLRSSDLGRGLQPVWSQMGLHRPAEFNRRHVPAFMADEEPHDHICVYPFVRSYEWYLLSDHERMHLLREHGGLAADYPDVRGNTTMGFALGDYEWLLCFEADDMTRIVECMRELRASAARRHVREETPFYSGRRRELADIVRGWLGLTD</sequence>
<dbReference type="EMBL" id="VFOR01000001">
    <property type="protein sequence ID" value="TQL62588.1"/>
    <property type="molecule type" value="Genomic_DNA"/>
</dbReference>
<evidence type="ECO:0000256" key="4">
    <source>
        <dbReference type="ARBA" id="ARBA00023004"/>
    </source>
</evidence>
<comment type="function">
    <text evidence="9">Involved in coproporphyrin-dependent heme b biosynthesis. Catalyzes the decarboxylation of Fe-coproporphyrin III (coproheme) to heme b (protoheme IX), the last step of the pathway. The reaction occurs in a stepwise manner with a three-propionate intermediate.</text>
</comment>
<keyword evidence="9" id="KW-0350">Heme biosynthesis</keyword>
<keyword evidence="3 9" id="KW-0479">Metal-binding</keyword>
<dbReference type="GO" id="GO:0020037">
    <property type="term" value="F:heme binding"/>
    <property type="evidence" value="ECO:0007669"/>
    <property type="project" value="InterPro"/>
</dbReference>